<gene>
    <name evidence="3" type="ORF">PITC_094520</name>
</gene>
<dbReference type="InterPro" id="IPR029070">
    <property type="entry name" value="Chitinase_insertion_sf"/>
</dbReference>
<dbReference type="Gene3D" id="3.10.50.10">
    <property type="match status" value="1"/>
</dbReference>
<dbReference type="AlphaFoldDB" id="A0A0A2KKW0"/>
<reference evidence="3 4" key="1">
    <citation type="journal article" date="2015" name="Mol. Plant Microbe Interact.">
        <title>Genome, transcriptome, and functional analyses of Penicillium expansum provide new insights into secondary metabolism and pathogenicity.</title>
        <authorList>
            <person name="Ballester A.R."/>
            <person name="Marcet-Houben M."/>
            <person name="Levin E."/>
            <person name="Sela N."/>
            <person name="Selma-Lazaro C."/>
            <person name="Carmona L."/>
            <person name="Wisniewski M."/>
            <person name="Droby S."/>
            <person name="Gonzalez-Candelas L."/>
            <person name="Gabaldon T."/>
        </authorList>
    </citation>
    <scope>NUCLEOTIDE SEQUENCE [LARGE SCALE GENOMIC DNA]</scope>
    <source>
        <strain evidence="3 4">PHI-1</strain>
    </source>
</reference>
<dbReference type="STRING" id="40296.A0A0A2KKW0"/>
<dbReference type="InterPro" id="IPR053214">
    <property type="entry name" value="LysM12-like"/>
</dbReference>
<sequence>MLNLNVSGIKNEITIGKSFALTWDHVHFAFANVTEDFEVDILAVEKDFTQFKGYSSLGKIPKVFPSVVGRSQQIYVRTLYFEKESQMSSVHCSLRNVVQLADDNDLDGLEFDWKYPGAPDIPDPHGQWDYNSTYSLDGCNGSNCLRSHVNRKETTNSLSMITKAGIPNSKIVAGLASYGRSFGMKVPSSHGPECKFTGPESASLLEGVPRLTDTFRTRKFRDGWIRTTTSLPTLINPADPAYIILPMVFGWLTIPKTRGIIEVTTWHDDKTVLGTSLRAIDLTEFVTELPNGQLLPSDYDPVEFTRSFDSLGDLEAATGIDDYYIMDDSYNSDFNWYKKAIQASAPGSLKEFLKAHVDEYFDCTRVQMDIITQGAYYKYEWEAKDKDKNRFETDILNSAEISPDWLLYGYDGSHCPHDLTTGLNQCSGSVNDGIHTLEGVFTISNPKDIISDQLPKLKNFHTQLGVISTLSASDAYDGDTNDVADGASTLALMVSQSVTSMKQVAKIGEDFEDDWIKFIAITFVTALLYDSRNRRGC</sequence>
<keyword evidence="4" id="KW-1185">Reference proteome</keyword>
<evidence type="ECO:0000313" key="3">
    <source>
        <dbReference type="EMBL" id="KGO67583.1"/>
    </source>
</evidence>
<name>A0A0A2KKW0_PENIT</name>
<dbReference type="PhylomeDB" id="A0A0A2KKW0"/>
<keyword evidence="2" id="KW-0843">Virulence</keyword>
<dbReference type="Proteomes" id="UP000030104">
    <property type="component" value="Unassembled WGS sequence"/>
</dbReference>
<dbReference type="PANTHER" id="PTHR47700:SF2">
    <property type="entry name" value="CHITINASE"/>
    <property type="match status" value="1"/>
</dbReference>
<comment type="caution">
    <text evidence="3">The sequence shown here is derived from an EMBL/GenBank/DDBJ whole genome shotgun (WGS) entry which is preliminary data.</text>
</comment>
<keyword evidence="1" id="KW-0147">Chitin-binding</keyword>
<dbReference type="SUPFAM" id="SSF51445">
    <property type="entry name" value="(Trans)glycosidases"/>
    <property type="match status" value="1"/>
</dbReference>
<organism evidence="3 4">
    <name type="scientific">Penicillium italicum</name>
    <name type="common">Blue mold</name>
    <dbReference type="NCBI Taxonomy" id="40296"/>
    <lineage>
        <taxon>Eukaryota</taxon>
        <taxon>Fungi</taxon>
        <taxon>Dikarya</taxon>
        <taxon>Ascomycota</taxon>
        <taxon>Pezizomycotina</taxon>
        <taxon>Eurotiomycetes</taxon>
        <taxon>Eurotiomycetidae</taxon>
        <taxon>Eurotiales</taxon>
        <taxon>Aspergillaceae</taxon>
        <taxon>Penicillium</taxon>
    </lineage>
</organism>
<evidence type="ECO:0000256" key="1">
    <source>
        <dbReference type="ARBA" id="ARBA00022669"/>
    </source>
</evidence>
<evidence type="ECO:0000256" key="2">
    <source>
        <dbReference type="ARBA" id="ARBA00023026"/>
    </source>
</evidence>
<dbReference type="InterPro" id="IPR017853">
    <property type="entry name" value="GH"/>
</dbReference>
<keyword evidence="3" id="KW-0378">Hydrolase</keyword>
<accession>A0A0A2KKW0</accession>
<dbReference type="GO" id="GO:0016787">
    <property type="term" value="F:hydrolase activity"/>
    <property type="evidence" value="ECO:0007669"/>
    <property type="project" value="UniProtKB-KW"/>
</dbReference>
<dbReference type="HOGENOM" id="CLU_507249_0_0_1"/>
<proteinExistence type="predicted"/>
<dbReference type="PANTHER" id="PTHR47700">
    <property type="entry name" value="V CHITINASE, PUTATIVE (AFU_ORTHOLOGUE AFUA_6G13720)-RELATED"/>
    <property type="match status" value="1"/>
</dbReference>
<protein>
    <submittedName>
        <fullName evidence="3">Glycoside hydrolase, superfamily</fullName>
    </submittedName>
</protein>
<dbReference type="EMBL" id="JQGA01001278">
    <property type="protein sequence ID" value="KGO67583.1"/>
    <property type="molecule type" value="Genomic_DNA"/>
</dbReference>
<dbReference type="OrthoDB" id="73875at2759"/>
<dbReference type="Gene3D" id="3.20.20.80">
    <property type="entry name" value="Glycosidases"/>
    <property type="match status" value="2"/>
</dbReference>
<evidence type="ECO:0000313" key="4">
    <source>
        <dbReference type="Proteomes" id="UP000030104"/>
    </source>
</evidence>
<dbReference type="GO" id="GO:0008061">
    <property type="term" value="F:chitin binding"/>
    <property type="evidence" value="ECO:0007669"/>
    <property type="project" value="UniProtKB-KW"/>
</dbReference>